<comment type="caution">
    <text evidence="2">The sequence shown here is derived from an EMBL/GenBank/DDBJ whole genome shotgun (WGS) entry which is preliminary data.</text>
</comment>
<feature type="domain" description="DSBA-like thioredoxin" evidence="1">
    <location>
        <begin position="9"/>
        <end position="210"/>
    </location>
</feature>
<dbReference type="OrthoDB" id="9799122at2"/>
<organism evidence="2 3">
    <name type="scientific">Nitratireductor basaltis</name>
    <dbReference type="NCBI Taxonomy" id="472175"/>
    <lineage>
        <taxon>Bacteria</taxon>
        <taxon>Pseudomonadati</taxon>
        <taxon>Pseudomonadota</taxon>
        <taxon>Alphaproteobacteria</taxon>
        <taxon>Hyphomicrobiales</taxon>
        <taxon>Phyllobacteriaceae</taxon>
        <taxon>Nitratireductor</taxon>
    </lineage>
</organism>
<dbReference type="Proteomes" id="UP000053675">
    <property type="component" value="Unassembled WGS sequence"/>
</dbReference>
<dbReference type="InterPro" id="IPR001853">
    <property type="entry name" value="DSBA-like_thioredoxin_dom"/>
</dbReference>
<sequence length="227" mass="25123">MSSEKTLSIDVISDVMCPWCFVGQKNLKQALAQVEDVDVSIHWRPYQLDPTLPPEGKDRQTYLEEKFGSRDRAQALHDRIKEAGRAADIDFKFERIATSPNTIDAHRVIRWAASAGEGIQDRLVERLFEMYFLEGENIGEHPVLIKAARESGMDSAVVETLLPTEADREEVSREVATAQQMGVTGVPCFLLEGKYALMGAQPPEALADAIRKVAEAKATGALDQPQA</sequence>
<dbReference type="PANTHER" id="PTHR13887:SF41">
    <property type="entry name" value="THIOREDOXIN SUPERFAMILY PROTEIN"/>
    <property type="match status" value="1"/>
</dbReference>
<proteinExistence type="predicted"/>
<dbReference type="PATRIC" id="fig|472175.3.peg.1061"/>
<protein>
    <submittedName>
        <fullName evidence="2">DSBA oxidoreductase</fullName>
    </submittedName>
</protein>
<dbReference type="Pfam" id="PF01323">
    <property type="entry name" value="DSBA"/>
    <property type="match status" value="1"/>
</dbReference>
<dbReference type="CDD" id="cd03024">
    <property type="entry name" value="DsbA_FrnE"/>
    <property type="match status" value="1"/>
</dbReference>
<keyword evidence="3" id="KW-1185">Reference proteome</keyword>
<dbReference type="AlphaFoldDB" id="A0A084UAN9"/>
<evidence type="ECO:0000313" key="2">
    <source>
        <dbReference type="EMBL" id="KFB10025.1"/>
    </source>
</evidence>
<dbReference type="RefSeq" id="WP_036480511.1">
    <property type="nucleotide sequence ID" value="NZ_JMQM01000001.1"/>
</dbReference>
<dbReference type="STRING" id="472175.EL18_01053"/>
<gene>
    <name evidence="2" type="ORF">EL18_01053</name>
</gene>
<dbReference type="GO" id="GO:0016491">
    <property type="term" value="F:oxidoreductase activity"/>
    <property type="evidence" value="ECO:0007669"/>
    <property type="project" value="InterPro"/>
</dbReference>
<evidence type="ECO:0000313" key="3">
    <source>
        <dbReference type="Proteomes" id="UP000053675"/>
    </source>
</evidence>
<reference evidence="2 3" key="1">
    <citation type="submission" date="2014-05" db="EMBL/GenBank/DDBJ databases">
        <title>Draft Genome Sequence of Nitratireductor basaltis Strain UMTGB225, A Marine Bacterium Isolated from Green Barrel Tunicate.</title>
        <authorList>
            <person name="Gan H.Y."/>
        </authorList>
    </citation>
    <scope>NUCLEOTIDE SEQUENCE [LARGE SCALE GENOMIC DNA]</scope>
    <source>
        <strain evidence="2 3">UMTGB225</strain>
    </source>
</reference>
<dbReference type="EMBL" id="JMQM01000001">
    <property type="protein sequence ID" value="KFB10025.1"/>
    <property type="molecule type" value="Genomic_DNA"/>
</dbReference>
<dbReference type="PANTHER" id="PTHR13887">
    <property type="entry name" value="GLUTATHIONE S-TRANSFERASE KAPPA"/>
    <property type="match status" value="1"/>
</dbReference>
<name>A0A084UAN9_9HYPH</name>
<evidence type="ECO:0000259" key="1">
    <source>
        <dbReference type="Pfam" id="PF01323"/>
    </source>
</evidence>
<dbReference type="eggNOG" id="COG2761">
    <property type="taxonomic scope" value="Bacteria"/>
</dbReference>
<dbReference type="Gene3D" id="3.40.30.10">
    <property type="entry name" value="Glutaredoxin"/>
    <property type="match status" value="1"/>
</dbReference>
<accession>A0A084UAN9</accession>
<dbReference type="InterPro" id="IPR036249">
    <property type="entry name" value="Thioredoxin-like_sf"/>
</dbReference>
<dbReference type="SUPFAM" id="SSF52833">
    <property type="entry name" value="Thioredoxin-like"/>
    <property type="match status" value="1"/>
</dbReference>